<dbReference type="SUPFAM" id="SSF51735">
    <property type="entry name" value="NAD(P)-binding Rossmann-fold domains"/>
    <property type="match status" value="1"/>
</dbReference>
<dbReference type="OrthoDB" id="5371740at2759"/>
<reference evidence="1 2" key="1">
    <citation type="submission" date="2015-09" db="EMBL/GenBank/DDBJ databases">
        <title>Host preference determinants of Valsa canker pathogens revealed by comparative genomics.</title>
        <authorList>
            <person name="Yin Z."/>
            <person name="Huang L."/>
        </authorList>
    </citation>
    <scope>NUCLEOTIDE SEQUENCE [LARGE SCALE GENOMIC DNA]</scope>
    <source>
        <strain evidence="1 2">03-1</strain>
    </source>
</reference>
<evidence type="ECO:0000313" key="1">
    <source>
        <dbReference type="EMBL" id="ROV92212.1"/>
    </source>
</evidence>
<protein>
    <submittedName>
        <fullName evidence="1">Uncharacterized protein</fullName>
    </submittedName>
</protein>
<dbReference type="AlphaFoldDB" id="A0A423VMG0"/>
<dbReference type="InterPro" id="IPR036291">
    <property type="entry name" value="NAD(P)-bd_dom_sf"/>
</dbReference>
<organism evidence="1 2">
    <name type="scientific">Cytospora schulzeri</name>
    <dbReference type="NCBI Taxonomy" id="448051"/>
    <lineage>
        <taxon>Eukaryota</taxon>
        <taxon>Fungi</taxon>
        <taxon>Dikarya</taxon>
        <taxon>Ascomycota</taxon>
        <taxon>Pezizomycotina</taxon>
        <taxon>Sordariomycetes</taxon>
        <taxon>Sordariomycetidae</taxon>
        <taxon>Diaporthales</taxon>
        <taxon>Cytosporaceae</taxon>
        <taxon>Cytospora</taxon>
    </lineage>
</organism>
<name>A0A423VMG0_9PEZI</name>
<keyword evidence="2" id="KW-1185">Reference proteome</keyword>
<comment type="caution">
    <text evidence="1">The sequence shown here is derived from an EMBL/GenBank/DDBJ whole genome shotgun (WGS) entry which is preliminary data.</text>
</comment>
<evidence type="ECO:0000313" key="2">
    <source>
        <dbReference type="Proteomes" id="UP000283895"/>
    </source>
</evidence>
<proteinExistence type="predicted"/>
<dbReference type="Proteomes" id="UP000283895">
    <property type="component" value="Unassembled WGS sequence"/>
</dbReference>
<dbReference type="Gene3D" id="3.40.50.720">
    <property type="entry name" value="NAD(P)-binding Rossmann-like Domain"/>
    <property type="match status" value="1"/>
</dbReference>
<dbReference type="EMBL" id="LKEA01000051">
    <property type="protein sequence ID" value="ROV92212.1"/>
    <property type="molecule type" value="Genomic_DNA"/>
</dbReference>
<dbReference type="STRING" id="356882.A0A423VMG0"/>
<gene>
    <name evidence="1" type="ORF">VMCG_09320</name>
</gene>
<sequence>MAVHPCGTFPEYSGAKAGVVNWARAMAPVLRQKENITINSVFMGPYDTGIMPGFAVAFFPKHRTCIAAFAPDCVLILLILNSLTPRECFLSAYDAFLTDGSNTITGQAVEPGHDKLYWYDVPEYKSGEFAWRNDRLIDPWFVVIHGQASEVKGALMAPPNQETGELFVNNEFIGRRVE</sequence>
<accession>A0A423VMG0</accession>